<keyword evidence="2" id="KW-1185">Reference proteome</keyword>
<name>A0A813HA47_POLGL</name>
<organism evidence="1 2">
    <name type="scientific">Polarella glacialis</name>
    <name type="common">Dinoflagellate</name>
    <dbReference type="NCBI Taxonomy" id="89957"/>
    <lineage>
        <taxon>Eukaryota</taxon>
        <taxon>Sar</taxon>
        <taxon>Alveolata</taxon>
        <taxon>Dinophyceae</taxon>
        <taxon>Suessiales</taxon>
        <taxon>Suessiaceae</taxon>
        <taxon>Polarella</taxon>
    </lineage>
</organism>
<sequence>MEGEIRRVLEAHQVQAVASHRKLEAEEADRRQLSGRRRRDWQVERTVLEAEICRIIDVHQTASQETEERVESWQMEQQQRSARRNEAWHGERRWLQGQIHTALEAQQIRLEELREQEADKLALADLKRSQLSEELAAQRCHTQVRIAELVALRSEDVLEVELRAEDREQSLQQAGRRHCEEWEAQRWILEAEIRRVASSHQQAAALAQGRWRREEAGWSAHFEQREEEWAADWHKLHGLIRPLLHDREVVESELLSRQLAAEEGMTLFRQFAELQEEQRFETRP</sequence>
<proteinExistence type="predicted"/>
<dbReference type="Proteomes" id="UP000654075">
    <property type="component" value="Unassembled WGS sequence"/>
</dbReference>
<evidence type="ECO:0000313" key="1">
    <source>
        <dbReference type="EMBL" id="CAE8634774.1"/>
    </source>
</evidence>
<evidence type="ECO:0000313" key="2">
    <source>
        <dbReference type="Proteomes" id="UP000654075"/>
    </source>
</evidence>
<comment type="caution">
    <text evidence="1">The sequence shown here is derived from an EMBL/GenBank/DDBJ whole genome shotgun (WGS) entry which is preliminary data.</text>
</comment>
<gene>
    <name evidence="1" type="ORF">PGLA1383_LOCUS50390</name>
</gene>
<dbReference type="AlphaFoldDB" id="A0A813HA47"/>
<protein>
    <submittedName>
        <fullName evidence="1">Uncharacterized protein</fullName>
    </submittedName>
</protein>
<dbReference type="EMBL" id="CAJNNV010031129">
    <property type="protein sequence ID" value="CAE8634774.1"/>
    <property type="molecule type" value="Genomic_DNA"/>
</dbReference>
<accession>A0A813HA47</accession>
<reference evidence="1" key="1">
    <citation type="submission" date="2021-02" db="EMBL/GenBank/DDBJ databases">
        <authorList>
            <person name="Dougan E. K."/>
            <person name="Rhodes N."/>
            <person name="Thang M."/>
            <person name="Chan C."/>
        </authorList>
    </citation>
    <scope>NUCLEOTIDE SEQUENCE</scope>
</reference>